<protein>
    <submittedName>
        <fullName evidence="2">Uncharacterized protein</fullName>
    </submittedName>
</protein>
<dbReference type="EMBL" id="CAXAMN010011980">
    <property type="protein sequence ID" value="CAK9036799.1"/>
    <property type="molecule type" value="Genomic_DNA"/>
</dbReference>
<feature type="region of interest" description="Disordered" evidence="1">
    <location>
        <begin position="247"/>
        <end position="269"/>
    </location>
</feature>
<proteinExistence type="predicted"/>
<evidence type="ECO:0000256" key="1">
    <source>
        <dbReference type="SAM" id="MobiDB-lite"/>
    </source>
</evidence>
<gene>
    <name evidence="2" type="ORF">CCMP2556_LOCUS20425</name>
</gene>
<accession>A0ABP0LDZ0</accession>
<evidence type="ECO:0000313" key="3">
    <source>
        <dbReference type="Proteomes" id="UP001642484"/>
    </source>
</evidence>
<dbReference type="Proteomes" id="UP001642484">
    <property type="component" value="Unassembled WGS sequence"/>
</dbReference>
<reference evidence="2 3" key="1">
    <citation type="submission" date="2024-02" db="EMBL/GenBank/DDBJ databases">
        <authorList>
            <person name="Chen Y."/>
            <person name="Shah S."/>
            <person name="Dougan E. K."/>
            <person name="Thang M."/>
            <person name="Chan C."/>
        </authorList>
    </citation>
    <scope>NUCLEOTIDE SEQUENCE [LARGE SCALE GENOMIC DNA]</scope>
</reference>
<name>A0ABP0LDZ0_9DINO</name>
<evidence type="ECO:0000313" key="2">
    <source>
        <dbReference type="EMBL" id="CAK9036799.1"/>
    </source>
</evidence>
<organism evidence="2 3">
    <name type="scientific">Durusdinium trenchii</name>
    <dbReference type="NCBI Taxonomy" id="1381693"/>
    <lineage>
        <taxon>Eukaryota</taxon>
        <taxon>Sar</taxon>
        <taxon>Alveolata</taxon>
        <taxon>Dinophyceae</taxon>
        <taxon>Suessiales</taxon>
        <taxon>Symbiodiniaceae</taxon>
        <taxon>Durusdinium</taxon>
    </lineage>
</organism>
<feature type="compositionally biased region" description="Basic and acidic residues" evidence="1">
    <location>
        <begin position="258"/>
        <end position="269"/>
    </location>
</feature>
<keyword evidence="3" id="KW-1185">Reference proteome</keyword>
<sequence length="269" mass="30241">MTDADSRLFIDEVSLERFDHWRERVQEDRVVHIKGFGDSPKSEEACAVYDEDALKILHEHCSLLVWDGDDYNPRSFTRLVPKFLALGEDRRAAAFRKSSEPSILGFKKSWSKVAEQFPGRVALVPMDIPSDPLRLLGQVEIRDLPPERAQFVLLGRAAIKVTRAQRVLALGGGLVALKEAELSELDALDASRKAAEGQKDVAYTKWTVFALSRGRQEKFRTLLDWAKTNPVACDHFERGKDPDEALGYGCAEMPETVSPERKSKGSERT</sequence>
<comment type="caution">
    <text evidence="2">The sequence shown here is derived from an EMBL/GenBank/DDBJ whole genome shotgun (WGS) entry which is preliminary data.</text>
</comment>